<accession>A0A4R2B533</accession>
<evidence type="ECO:0000256" key="5">
    <source>
        <dbReference type="ARBA" id="ARBA00022989"/>
    </source>
</evidence>
<feature type="transmembrane region" description="Helical" evidence="7">
    <location>
        <begin position="127"/>
        <end position="148"/>
    </location>
</feature>
<evidence type="ECO:0000256" key="4">
    <source>
        <dbReference type="ARBA" id="ARBA00022692"/>
    </source>
</evidence>
<dbReference type="PRINTS" id="PR01837">
    <property type="entry name" value="MGTCSAPBPROT"/>
</dbReference>
<dbReference type="EMBL" id="SLVV01000012">
    <property type="protein sequence ID" value="TCN21506.1"/>
    <property type="molecule type" value="Genomic_DNA"/>
</dbReference>
<sequence>MIIHTIDSEILIRLGLSAFLGLIIGLERELKRKPVGLKTSLVISIVSCLLTIVSSESAYMFPGDKDVNITMDPLRLAAQIVSGIGFLGAGVILRRGNDTISGLTTAAMIWGAAGIGIAVGAGFYMEAIAGVALLIFSVEVMPYFMSLIGPRQLREKELLLEFHVKNKKGIAEVLSKIKGEKISINKIRIKDLEEGDQHVQLVVAVNNRRETTDVYETVSAIKEIKRVKIEGL</sequence>
<comment type="similarity">
    <text evidence="2">Belongs to the MgtC/SapB family.</text>
</comment>
<evidence type="ECO:0000256" key="1">
    <source>
        <dbReference type="ARBA" id="ARBA00004651"/>
    </source>
</evidence>
<dbReference type="InterPro" id="IPR003416">
    <property type="entry name" value="MgtC/SapB/SrpB/YhiD_fam"/>
</dbReference>
<protein>
    <submittedName>
        <fullName evidence="9">Putative Mg2+ transporter-C (MgtC) family protein</fullName>
    </submittedName>
</protein>
<keyword evidence="6 7" id="KW-0472">Membrane</keyword>
<dbReference type="AlphaFoldDB" id="A0A4R2B533"/>
<dbReference type="PANTHER" id="PTHR33778:SF4">
    <property type="entry name" value="PROTEIN SAPB"/>
    <property type="match status" value="1"/>
</dbReference>
<evidence type="ECO:0000256" key="3">
    <source>
        <dbReference type="ARBA" id="ARBA00022475"/>
    </source>
</evidence>
<keyword evidence="4 7" id="KW-0812">Transmembrane</keyword>
<dbReference type="InterPro" id="IPR049177">
    <property type="entry name" value="MgtC_SapB_SrpB_YhiD_N"/>
</dbReference>
<feature type="transmembrane region" description="Helical" evidence="7">
    <location>
        <begin position="6"/>
        <end position="26"/>
    </location>
</feature>
<feature type="transmembrane region" description="Helical" evidence="7">
    <location>
        <begin position="74"/>
        <end position="93"/>
    </location>
</feature>
<dbReference type="GO" id="GO:0005886">
    <property type="term" value="C:plasma membrane"/>
    <property type="evidence" value="ECO:0007669"/>
    <property type="project" value="UniProtKB-SubCell"/>
</dbReference>
<organism evidence="9 10">
    <name type="scientific">Mesobacillus foraminis</name>
    <dbReference type="NCBI Taxonomy" id="279826"/>
    <lineage>
        <taxon>Bacteria</taxon>
        <taxon>Bacillati</taxon>
        <taxon>Bacillota</taxon>
        <taxon>Bacilli</taxon>
        <taxon>Bacillales</taxon>
        <taxon>Bacillaceae</taxon>
        <taxon>Mesobacillus</taxon>
    </lineage>
</organism>
<evidence type="ECO:0000313" key="9">
    <source>
        <dbReference type="EMBL" id="TCN21506.1"/>
    </source>
</evidence>
<dbReference type="PANTHER" id="PTHR33778">
    <property type="entry name" value="PROTEIN MGTC"/>
    <property type="match status" value="1"/>
</dbReference>
<keyword evidence="10" id="KW-1185">Reference proteome</keyword>
<evidence type="ECO:0000259" key="8">
    <source>
        <dbReference type="Pfam" id="PF02308"/>
    </source>
</evidence>
<keyword evidence="5 7" id="KW-1133">Transmembrane helix</keyword>
<evidence type="ECO:0000313" key="10">
    <source>
        <dbReference type="Proteomes" id="UP000295689"/>
    </source>
</evidence>
<evidence type="ECO:0000256" key="7">
    <source>
        <dbReference type="SAM" id="Phobius"/>
    </source>
</evidence>
<comment type="caution">
    <text evidence="9">The sequence shown here is derived from an EMBL/GenBank/DDBJ whole genome shotgun (WGS) entry which is preliminary data.</text>
</comment>
<dbReference type="Proteomes" id="UP000295689">
    <property type="component" value="Unassembled WGS sequence"/>
</dbReference>
<reference evidence="9 10" key="1">
    <citation type="journal article" date="2015" name="Stand. Genomic Sci.">
        <title>Genomic Encyclopedia of Bacterial and Archaeal Type Strains, Phase III: the genomes of soil and plant-associated and newly described type strains.</title>
        <authorList>
            <person name="Whitman W.B."/>
            <person name="Woyke T."/>
            <person name="Klenk H.P."/>
            <person name="Zhou Y."/>
            <person name="Lilburn T.G."/>
            <person name="Beck B.J."/>
            <person name="De Vos P."/>
            <person name="Vandamme P."/>
            <person name="Eisen J.A."/>
            <person name="Garrity G."/>
            <person name="Hugenholtz P."/>
            <person name="Kyrpides N.C."/>
        </authorList>
    </citation>
    <scope>NUCLEOTIDE SEQUENCE [LARGE SCALE GENOMIC DNA]</scope>
    <source>
        <strain evidence="9 10">CV53</strain>
    </source>
</reference>
<feature type="domain" description="MgtC/SapB/SrpB/YhiD N-terminal" evidence="8">
    <location>
        <begin position="14"/>
        <end position="143"/>
    </location>
</feature>
<evidence type="ECO:0000256" key="6">
    <source>
        <dbReference type="ARBA" id="ARBA00023136"/>
    </source>
</evidence>
<dbReference type="Pfam" id="PF02308">
    <property type="entry name" value="MgtC"/>
    <property type="match status" value="1"/>
</dbReference>
<gene>
    <name evidence="9" type="ORF">EV146_112190</name>
</gene>
<feature type="transmembrane region" description="Helical" evidence="7">
    <location>
        <begin position="35"/>
        <end position="54"/>
    </location>
</feature>
<proteinExistence type="inferred from homology"/>
<name>A0A4R2B533_9BACI</name>
<comment type="subcellular location">
    <subcellularLocation>
        <location evidence="1">Cell membrane</location>
        <topology evidence="1">Multi-pass membrane protein</topology>
    </subcellularLocation>
</comment>
<evidence type="ECO:0000256" key="2">
    <source>
        <dbReference type="ARBA" id="ARBA00009298"/>
    </source>
</evidence>
<dbReference type="RefSeq" id="WP_162990213.1">
    <property type="nucleotide sequence ID" value="NZ_CP033044.1"/>
</dbReference>
<keyword evidence="3" id="KW-1003">Cell membrane</keyword>
<feature type="transmembrane region" description="Helical" evidence="7">
    <location>
        <begin position="100"/>
        <end position="121"/>
    </location>
</feature>